<evidence type="ECO:0000313" key="2">
    <source>
        <dbReference type="Proteomes" id="UP000517759"/>
    </source>
</evidence>
<dbReference type="Pfam" id="PF03130">
    <property type="entry name" value="HEAT_PBS"/>
    <property type="match status" value="1"/>
</dbReference>
<dbReference type="EMBL" id="JACIDN010000021">
    <property type="protein sequence ID" value="MBB3905709.1"/>
    <property type="molecule type" value="Genomic_DNA"/>
</dbReference>
<dbReference type="Gene3D" id="1.25.10.10">
    <property type="entry name" value="Leucine-rich Repeat Variant"/>
    <property type="match status" value="3"/>
</dbReference>
<dbReference type="RefSeq" id="WP_183516056.1">
    <property type="nucleotide sequence ID" value="NZ_BSPG01000072.1"/>
</dbReference>
<name>A0A7W6APR5_9HYPH</name>
<dbReference type="GO" id="GO:0016491">
    <property type="term" value="F:oxidoreductase activity"/>
    <property type="evidence" value="ECO:0007669"/>
    <property type="project" value="TreeGrafter"/>
</dbReference>
<comment type="caution">
    <text evidence="1">The sequence shown here is derived from an EMBL/GenBank/DDBJ whole genome shotgun (WGS) entry which is preliminary data.</text>
</comment>
<proteinExistence type="predicted"/>
<evidence type="ECO:0000313" key="1">
    <source>
        <dbReference type="EMBL" id="MBB3905709.1"/>
    </source>
</evidence>
<organism evidence="1 2">
    <name type="scientific">Methylobacterium brachythecii</name>
    <dbReference type="NCBI Taxonomy" id="1176177"/>
    <lineage>
        <taxon>Bacteria</taxon>
        <taxon>Pseudomonadati</taxon>
        <taxon>Pseudomonadota</taxon>
        <taxon>Alphaproteobacteria</taxon>
        <taxon>Hyphomicrobiales</taxon>
        <taxon>Methylobacteriaceae</taxon>
        <taxon>Methylobacterium</taxon>
    </lineage>
</organism>
<accession>A0A7W6APR5</accession>
<dbReference type="Proteomes" id="UP000517759">
    <property type="component" value="Unassembled WGS sequence"/>
</dbReference>
<dbReference type="PANTHER" id="PTHR12697:SF5">
    <property type="entry name" value="DEOXYHYPUSINE HYDROXYLASE"/>
    <property type="match status" value="1"/>
</dbReference>
<dbReference type="AlphaFoldDB" id="A0A7W6APR5"/>
<dbReference type="InterPro" id="IPR016024">
    <property type="entry name" value="ARM-type_fold"/>
</dbReference>
<protein>
    <submittedName>
        <fullName evidence="1">HEAT repeat protein</fullName>
    </submittedName>
</protein>
<dbReference type="SUPFAM" id="SSF48371">
    <property type="entry name" value="ARM repeat"/>
    <property type="match status" value="1"/>
</dbReference>
<reference evidence="1 2" key="1">
    <citation type="submission" date="2020-08" db="EMBL/GenBank/DDBJ databases">
        <title>Genomic Encyclopedia of Type Strains, Phase IV (KMG-IV): sequencing the most valuable type-strain genomes for metagenomic binning, comparative biology and taxonomic classification.</title>
        <authorList>
            <person name="Goeker M."/>
        </authorList>
    </citation>
    <scope>NUCLEOTIDE SEQUENCE [LARGE SCALE GENOMIC DNA]</scope>
    <source>
        <strain evidence="1 2">DSM 24105</strain>
    </source>
</reference>
<gene>
    <name evidence="1" type="ORF">GGR33_005251</name>
</gene>
<dbReference type="PANTHER" id="PTHR12697">
    <property type="entry name" value="PBS LYASE HEAT-LIKE PROTEIN"/>
    <property type="match status" value="1"/>
</dbReference>
<dbReference type="InterPro" id="IPR004155">
    <property type="entry name" value="PBS_lyase_HEAT"/>
</dbReference>
<dbReference type="InterPro" id="IPR011989">
    <property type="entry name" value="ARM-like"/>
</dbReference>
<dbReference type="SMART" id="SM00567">
    <property type="entry name" value="EZ_HEAT"/>
    <property type="match status" value="4"/>
</dbReference>
<sequence>MGMTRQSPDKLIEGSSSYNLHAFPPILPPGDPRWACCRFAGGNSTANQRGYGATWLIEGGRLFLKSFGGAVETADPDRRRIQIGIRDVHETDMPVPATWISNDLHCASEDHLGDFFEFKPKYFRSFRIERGLVVADVVLENTQRIVDFAFRYEMIETASVALGEGTTRGRRVGSAPIGGLLQALQADGGAPFRRADLLWHASAADLPDLIAALPLCRERSTARWIAYALGRIGPEAETAIPALLEMLGRSDDQDVLKASAYALAGIGIPAAPALASVVGILEERSSPEAIDQVFLMLERLESLGSGAVGPLVDALLTARERKTRFKISYALGKIGLDAVAPLLAALADARDDDQRKGVACALKAIGSDAAVAIAPLLRELDAAPDGDLRQCLAEAVQTIGIGSATSLGTLRDTFHGTRDERTLQMLAKAMASLGSNAIGPLLEELAVSSSGAARLAIVRALGGIGASAVDAVEPLIAMAHACSDGPLLVGIAETLVKIGAPAVPTASIQIAALRVAGLGYEANAILDRMVPGVVPPDPAVRDLAAMILDRTDSRRTRRIAELLGAIGEPAVEPLLALLPKAQSQETRALITWVLGRIGVSAPDTIDLVLATLKEARSDDVRLRIIDDLRKLGAPSATHVDTLVDVFDQATFAPVLWRLGLVLASIGAPSVNPLVERLKTATEVSRIRAIANAIGEIGPGASDVAPVVRDVLATKQDPEQRHALEMALYSISKPV</sequence>